<dbReference type="GeneID" id="34575801"/>
<dbReference type="OrthoDB" id="2998174at2759"/>
<protein>
    <submittedName>
        <fullName evidence="1">Uncharacterized protein</fullName>
    </submittedName>
</protein>
<dbReference type="AlphaFoldDB" id="A0A1F5LL62"/>
<organism evidence="1 2">
    <name type="scientific">Penicillium arizonense</name>
    <dbReference type="NCBI Taxonomy" id="1835702"/>
    <lineage>
        <taxon>Eukaryota</taxon>
        <taxon>Fungi</taxon>
        <taxon>Dikarya</taxon>
        <taxon>Ascomycota</taxon>
        <taxon>Pezizomycotina</taxon>
        <taxon>Eurotiomycetes</taxon>
        <taxon>Eurotiomycetidae</taxon>
        <taxon>Eurotiales</taxon>
        <taxon>Aspergillaceae</taxon>
        <taxon>Penicillium</taxon>
    </lineage>
</organism>
<evidence type="ECO:0000313" key="2">
    <source>
        <dbReference type="Proteomes" id="UP000177622"/>
    </source>
</evidence>
<proteinExistence type="predicted"/>
<dbReference type="STRING" id="1835702.A0A1F5LL62"/>
<comment type="caution">
    <text evidence="1">The sequence shown here is derived from an EMBL/GenBank/DDBJ whole genome shotgun (WGS) entry which is preliminary data.</text>
</comment>
<evidence type="ECO:0000313" key="1">
    <source>
        <dbReference type="EMBL" id="OGE53972.1"/>
    </source>
</evidence>
<name>A0A1F5LL62_PENAI</name>
<keyword evidence="2" id="KW-1185">Reference proteome</keyword>
<dbReference type="RefSeq" id="XP_022489409.1">
    <property type="nucleotide sequence ID" value="XM_022631067.1"/>
</dbReference>
<dbReference type="Proteomes" id="UP000177622">
    <property type="component" value="Unassembled WGS sequence"/>
</dbReference>
<dbReference type="EMBL" id="LXJU01000007">
    <property type="protein sequence ID" value="OGE53972.1"/>
    <property type="molecule type" value="Genomic_DNA"/>
</dbReference>
<accession>A0A1F5LL62</accession>
<sequence length="179" mass="20667">MAIVTNLFVASDDNAILQLDDRKSLSSFTFNHWQNLPEENRWCTVLTQGRTMCAEYFGSQDPLVGSQAANSYSAFIDACAQETRLENELPEVLAGKTWNYLRMKAQVRRQVGRLNKFRSQHEKLWTFRDTRCETIEEVQKTTLALDQAFTTCIRTDIWRRPAGANNISDSTEDERSQIY</sequence>
<dbReference type="InterPro" id="IPR008949">
    <property type="entry name" value="Isoprenoid_synthase_dom_sf"/>
</dbReference>
<dbReference type="Gene3D" id="1.10.600.10">
    <property type="entry name" value="Farnesyl Diphosphate Synthase"/>
    <property type="match status" value="1"/>
</dbReference>
<gene>
    <name evidence="1" type="ORF">PENARI_c007G08443</name>
</gene>
<reference evidence="1 2" key="1">
    <citation type="journal article" date="2016" name="Sci. Rep.">
        <title>Penicillium arizonense, a new, genome sequenced fungal species, reveals a high chemical diversity in secreted metabolites.</title>
        <authorList>
            <person name="Grijseels S."/>
            <person name="Nielsen J.C."/>
            <person name="Randelovic M."/>
            <person name="Nielsen J."/>
            <person name="Nielsen K.F."/>
            <person name="Workman M."/>
            <person name="Frisvad J.C."/>
        </authorList>
    </citation>
    <scope>NUCLEOTIDE SEQUENCE [LARGE SCALE GENOMIC DNA]</scope>
    <source>
        <strain evidence="1 2">CBS 141311</strain>
    </source>
</reference>